<dbReference type="Gene3D" id="3.30.70.20">
    <property type="match status" value="1"/>
</dbReference>
<evidence type="ECO:0000313" key="10">
    <source>
        <dbReference type="Proteomes" id="UP000462760"/>
    </source>
</evidence>
<name>A0A844FFM2_9FIRM</name>
<dbReference type="InterPro" id="IPR053166">
    <property type="entry name" value="UPF0718_permease"/>
</dbReference>
<dbReference type="PANTHER" id="PTHR42775">
    <property type="entry name" value="PERMEASE RV2963-RELATED"/>
    <property type="match status" value="1"/>
</dbReference>
<dbReference type="RefSeq" id="WP_154483072.1">
    <property type="nucleotide sequence ID" value="NZ_VULR01000003.1"/>
</dbReference>
<reference evidence="9 10" key="1">
    <citation type="submission" date="2019-08" db="EMBL/GenBank/DDBJ databases">
        <title>In-depth cultivation of the pig gut microbiome towards novel bacterial diversity and tailored functional studies.</title>
        <authorList>
            <person name="Wylensek D."/>
            <person name="Hitch T.C.A."/>
            <person name="Clavel T."/>
        </authorList>
    </citation>
    <scope>NUCLEOTIDE SEQUENCE [LARGE SCALE GENOMIC DNA]</scope>
    <source>
        <strain evidence="9 10">Med78-601-WT-4W-RMD-3</strain>
    </source>
</reference>
<keyword evidence="6 7" id="KW-0472">Membrane</keyword>
<evidence type="ECO:0000256" key="7">
    <source>
        <dbReference type="SAM" id="Phobius"/>
    </source>
</evidence>
<dbReference type="InterPro" id="IPR005524">
    <property type="entry name" value="DUF318"/>
</dbReference>
<accession>A0A844FFM2</accession>
<dbReference type="InterPro" id="IPR017896">
    <property type="entry name" value="4Fe4S_Fe-S-bd"/>
</dbReference>
<protein>
    <submittedName>
        <fullName evidence="9">Permease</fullName>
    </submittedName>
</protein>
<comment type="caution">
    <text evidence="9">The sequence shown here is derived from an EMBL/GenBank/DDBJ whole genome shotgun (WGS) entry which is preliminary data.</text>
</comment>
<feature type="transmembrane region" description="Helical" evidence="7">
    <location>
        <begin position="109"/>
        <end position="129"/>
    </location>
</feature>
<gene>
    <name evidence="9" type="ORF">FYJ27_03235</name>
</gene>
<comment type="similarity">
    <text evidence="2">Belongs to the UPF0718 family.</text>
</comment>
<evidence type="ECO:0000256" key="3">
    <source>
        <dbReference type="ARBA" id="ARBA00022475"/>
    </source>
</evidence>
<feature type="transmembrane region" description="Helical" evidence="7">
    <location>
        <begin position="78"/>
        <end position="97"/>
    </location>
</feature>
<dbReference type="EMBL" id="VULR01000003">
    <property type="protein sequence ID" value="MSS42746.1"/>
    <property type="molecule type" value="Genomic_DNA"/>
</dbReference>
<feature type="transmembrane region" description="Helical" evidence="7">
    <location>
        <begin position="38"/>
        <end position="57"/>
    </location>
</feature>
<keyword evidence="5 7" id="KW-1133">Transmembrane helix</keyword>
<dbReference type="PROSITE" id="PS51379">
    <property type="entry name" value="4FE4S_FER_2"/>
    <property type="match status" value="1"/>
</dbReference>
<sequence>MIEKLKKNKFLATVTLIYGILFITNTDKAVLSVKNSGYYIKEMLIIMPVVFLLTSLIEAWVPKKMIVKHLGDNSGLKGYFISLLLGSVSAGPIYAAFPVCKTLLNKGASISNIVVILSAWAVIKVPMLANEAKFLGLKFMFIRWIFTTISIIIMGYIISKLVKREDIPMEEEKIEEDTILLRREYCMGCGLCEKMSPQYFKVENKKAKVLNKNISYKNKKKVKEVQDKCPAKAIKVG</sequence>
<organism evidence="9 10">
    <name type="scientific">Anaerosalibacter bizertensis</name>
    <dbReference type="NCBI Taxonomy" id="932217"/>
    <lineage>
        <taxon>Bacteria</taxon>
        <taxon>Bacillati</taxon>
        <taxon>Bacillota</taxon>
        <taxon>Tissierellia</taxon>
        <taxon>Tissierellales</taxon>
        <taxon>Sporanaerobacteraceae</taxon>
        <taxon>Anaerosalibacter</taxon>
    </lineage>
</organism>
<dbReference type="OrthoDB" id="9798408at2"/>
<dbReference type="GO" id="GO:0005886">
    <property type="term" value="C:plasma membrane"/>
    <property type="evidence" value="ECO:0007669"/>
    <property type="project" value="UniProtKB-SubCell"/>
</dbReference>
<keyword evidence="3" id="KW-1003">Cell membrane</keyword>
<evidence type="ECO:0000313" key="9">
    <source>
        <dbReference type="EMBL" id="MSS42746.1"/>
    </source>
</evidence>
<dbReference type="SUPFAM" id="SSF54862">
    <property type="entry name" value="4Fe-4S ferredoxins"/>
    <property type="match status" value="1"/>
</dbReference>
<dbReference type="Proteomes" id="UP000462760">
    <property type="component" value="Unassembled WGS sequence"/>
</dbReference>
<proteinExistence type="inferred from homology"/>
<evidence type="ECO:0000256" key="5">
    <source>
        <dbReference type="ARBA" id="ARBA00022989"/>
    </source>
</evidence>
<evidence type="ECO:0000256" key="2">
    <source>
        <dbReference type="ARBA" id="ARBA00006386"/>
    </source>
</evidence>
<dbReference type="AlphaFoldDB" id="A0A844FFM2"/>
<keyword evidence="4 7" id="KW-0812">Transmembrane</keyword>
<dbReference type="Pfam" id="PF03773">
    <property type="entry name" value="ArsP_1"/>
    <property type="match status" value="1"/>
</dbReference>
<feature type="transmembrane region" description="Helical" evidence="7">
    <location>
        <begin position="141"/>
        <end position="159"/>
    </location>
</feature>
<comment type="subcellular location">
    <subcellularLocation>
        <location evidence="1">Cell membrane</location>
        <topology evidence="1">Multi-pass membrane protein</topology>
    </subcellularLocation>
</comment>
<evidence type="ECO:0000256" key="4">
    <source>
        <dbReference type="ARBA" id="ARBA00022692"/>
    </source>
</evidence>
<dbReference type="PANTHER" id="PTHR42775:SF1">
    <property type="entry name" value="PERMEASE RV2963-RELATED"/>
    <property type="match status" value="1"/>
</dbReference>
<evidence type="ECO:0000259" key="8">
    <source>
        <dbReference type="PROSITE" id="PS51379"/>
    </source>
</evidence>
<evidence type="ECO:0000256" key="1">
    <source>
        <dbReference type="ARBA" id="ARBA00004651"/>
    </source>
</evidence>
<evidence type="ECO:0000256" key="6">
    <source>
        <dbReference type="ARBA" id="ARBA00023136"/>
    </source>
</evidence>
<feature type="domain" description="4Fe-4S ferredoxin-type" evidence="8">
    <location>
        <begin position="177"/>
        <end position="205"/>
    </location>
</feature>